<feature type="domain" description="PDZ" evidence="6">
    <location>
        <begin position="485"/>
        <end position="571"/>
    </location>
</feature>
<dbReference type="InterPro" id="IPR001478">
    <property type="entry name" value="PDZ"/>
</dbReference>
<dbReference type="Gene3D" id="2.30.42.10">
    <property type="match status" value="1"/>
</dbReference>
<keyword evidence="5" id="KW-1133">Transmembrane helix</keyword>
<evidence type="ECO:0000313" key="7">
    <source>
        <dbReference type="EMBL" id="MBD3941717.1"/>
    </source>
</evidence>
<evidence type="ECO:0000256" key="1">
    <source>
        <dbReference type="ARBA" id="ARBA00010541"/>
    </source>
</evidence>
<feature type="region of interest" description="Disordered" evidence="4">
    <location>
        <begin position="1"/>
        <end position="120"/>
    </location>
</feature>
<evidence type="ECO:0000256" key="3">
    <source>
        <dbReference type="ARBA" id="ARBA00022801"/>
    </source>
</evidence>
<comment type="similarity">
    <text evidence="1">Belongs to the peptidase S1C family.</text>
</comment>
<keyword evidence="2" id="KW-0645">Protease</keyword>
<dbReference type="RefSeq" id="WP_191171329.1">
    <property type="nucleotide sequence ID" value="NZ_JACXZS010000004.1"/>
</dbReference>
<dbReference type="InterPro" id="IPR043504">
    <property type="entry name" value="Peptidase_S1_PA_chymotrypsin"/>
</dbReference>
<feature type="compositionally biased region" description="Low complexity" evidence="4">
    <location>
        <begin position="386"/>
        <end position="409"/>
    </location>
</feature>
<feature type="compositionally biased region" description="Low complexity" evidence="4">
    <location>
        <begin position="100"/>
        <end position="111"/>
    </location>
</feature>
<feature type="compositionally biased region" description="Pro residues" evidence="4">
    <location>
        <begin position="83"/>
        <end position="99"/>
    </location>
</feature>
<evidence type="ECO:0000256" key="4">
    <source>
        <dbReference type="SAM" id="MobiDB-lite"/>
    </source>
</evidence>
<feature type="compositionally biased region" description="Low complexity" evidence="4">
    <location>
        <begin position="165"/>
        <end position="189"/>
    </location>
</feature>
<dbReference type="InterPro" id="IPR036034">
    <property type="entry name" value="PDZ_sf"/>
</dbReference>
<comment type="caution">
    <text evidence="7">The sequence shown here is derived from an EMBL/GenBank/DDBJ whole genome shotgun (WGS) entry which is preliminary data.</text>
</comment>
<feature type="transmembrane region" description="Helical" evidence="5">
    <location>
        <begin position="194"/>
        <end position="217"/>
    </location>
</feature>
<dbReference type="PANTHER" id="PTHR43343">
    <property type="entry name" value="PEPTIDASE S12"/>
    <property type="match status" value="1"/>
</dbReference>
<feature type="region of interest" description="Disordered" evidence="4">
    <location>
        <begin position="381"/>
        <end position="409"/>
    </location>
</feature>
<dbReference type="PRINTS" id="PR00834">
    <property type="entry name" value="PROTEASES2C"/>
</dbReference>
<dbReference type="Proteomes" id="UP000598426">
    <property type="component" value="Unassembled WGS sequence"/>
</dbReference>
<feature type="compositionally biased region" description="Pro residues" evidence="4">
    <location>
        <begin position="62"/>
        <end position="74"/>
    </location>
</feature>
<sequence>MSDIQGDRPEDQTPAVPPVPAAEPTPAAPTQPAAEAAAHQEAAPAAAAPTQPAQPAQAVPAQPAPTQPAPPVAPAPAAAASLPPVPPVPPQAVPQPQAAPAPQAQPVTHTQPVPPAGYPAHAQAYARPQGYAGQPAAYPQSYAGQPAPGTPGASFGAAATADSQPTLPIGGATGTAPAATTAPAPKKPSGAGKVVGLIVAAAIVGGAAGLGGAYAGVNWFAPATSSTASASPQTVVVNDSDRVNQTTGIAAKVVPSVVTIEATSSSAAGTGSGVVLTEDGYIATNTHVVTLDGATADATIRVTTSDGKVYDAEVVGTDPTYDLAVIKLKDASDLTPIEFGDSGKLNVGDTTVAVGAPLGLANSVTEGIVSALNRSISIASSAAPEGGDQSQQDQNGQEAPFQFDFGQGQNQQQSATDSISIAVIQTDAAINPGNSGGALVDADGKLIGINVAIATAGGSSADGSGSIGVGFSIPSDIVKRITDEIIENGEATHGLLGASVRAAASVDGATITGAYIAQVSDGGAAAAAGLQEGDIVTSFNGVPVTDATDLTAQVRAAAAGSKAELTYVRDGKAQTVEVTLGTLEQ</sequence>
<dbReference type="PANTHER" id="PTHR43343:SF3">
    <property type="entry name" value="PROTEASE DO-LIKE 8, CHLOROPLASTIC"/>
    <property type="match status" value="1"/>
</dbReference>
<reference evidence="7 8" key="1">
    <citation type="submission" date="2020-09" db="EMBL/GenBank/DDBJ databases">
        <title>Isolation and identification of active actinomycetes.</title>
        <authorList>
            <person name="Li X."/>
        </authorList>
    </citation>
    <scope>NUCLEOTIDE SEQUENCE [LARGE SCALE GENOMIC DNA]</scope>
    <source>
        <strain evidence="7 8">NEAU-LLC</strain>
    </source>
</reference>
<evidence type="ECO:0000256" key="2">
    <source>
        <dbReference type="ARBA" id="ARBA00022670"/>
    </source>
</evidence>
<dbReference type="InterPro" id="IPR001940">
    <property type="entry name" value="Peptidase_S1C"/>
</dbReference>
<dbReference type="PROSITE" id="PS50106">
    <property type="entry name" value="PDZ"/>
    <property type="match status" value="1"/>
</dbReference>
<dbReference type="SMART" id="SM00228">
    <property type="entry name" value="PDZ"/>
    <property type="match status" value="1"/>
</dbReference>
<dbReference type="EMBL" id="JACXZS010000004">
    <property type="protein sequence ID" value="MBD3941717.1"/>
    <property type="molecule type" value="Genomic_DNA"/>
</dbReference>
<dbReference type="SUPFAM" id="SSF50156">
    <property type="entry name" value="PDZ domain-like"/>
    <property type="match status" value="1"/>
</dbReference>
<feature type="region of interest" description="Disordered" evidence="4">
    <location>
        <begin position="136"/>
        <end position="189"/>
    </location>
</feature>
<gene>
    <name evidence="7" type="ORF">IF188_08425</name>
</gene>
<organism evidence="7 8">
    <name type="scientific">Microbacterium helvum</name>
    <dbReference type="NCBI Taxonomy" id="2773713"/>
    <lineage>
        <taxon>Bacteria</taxon>
        <taxon>Bacillati</taxon>
        <taxon>Actinomycetota</taxon>
        <taxon>Actinomycetes</taxon>
        <taxon>Micrococcales</taxon>
        <taxon>Microbacteriaceae</taxon>
        <taxon>Microbacterium</taxon>
    </lineage>
</organism>
<proteinExistence type="inferred from homology"/>
<dbReference type="SUPFAM" id="SSF50494">
    <property type="entry name" value="Trypsin-like serine proteases"/>
    <property type="match status" value="1"/>
</dbReference>
<accession>A0ABR8NMQ5</accession>
<keyword evidence="5" id="KW-0812">Transmembrane</keyword>
<feature type="compositionally biased region" description="Basic and acidic residues" evidence="4">
    <location>
        <begin position="1"/>
        <end position="11"/>
    </location>
</feature>
<dbReference type="InterPro" id="IPR051201">
    <property type="entry name" value="Chloro_Bact_Ser_Proteases"/>
</dbReference>
<dbReference type="Pfam" id="PF13180">
    <property type="entry name" value="PDZ_2"/>
    <property type="match status" value="1"/>
</dbReference>
<keyword evidence="5" id="KW-0472">Membrane</keyword>
<evidence type="ECO:0000259" key="6">
    <source>
        <dbReference type="PROSITE" id="PS50106"/>
    </source>
</evidence>
<feature type="compositionally biased region" description="Low complexity" evidence="4">
    <location>
        <begin position="30"/>
        <end position="61"/>
    </location>
</feature>
<dbReference type="Gene3D" id="2.40.10.10">
    <property type="entry name" value="Trypsin-like serine proteases"/>
    <property type="match status" value="2"/>
</dbReference>
<evidence type="ECO:0000256" key="5">
    <source>
        <dbReference type="SAM" id="Phobius"/>
    </source>
</evidence>
<dbReference type="Pfam" id="PF13365">
    <property type="entry name" value="Trypsin_2"/>
    <property type="match status" value="1"/>
</dbReference>
<dbReference type="InterPro" id="IPR009003">
    <property type="entry name" value="Peptidase_S1_PA"/>
</dbReference>
<keyword evidence="3" id="KW-0378">Hydrolase</keyword>
<evidence type="ECO:0000313" key="8">
    <source>
        <dbReference type="Proteomes" id="UP000598426"/>
    </source>
</evidence>
<name>A0ABR8NMQ5_9MICO</name>
<protein>
    <submittedName>
        <fullName evidence="7">Trypsin-like peptidase domain-containing protein</fullName>
    </submittedName>
</protein>
<feature type="compositionally biased region" description="Pro residues" evidence="4">
    <location>
        <begin position="15"/>
        <end position="29"/>
    </location>
</feature>
<keyword evidence="8" id="KW-1185">Reference proteome</keyword>